<evidence type="ECO:0000313" key="2">
    <source>
        <dbReference type="EMBL" id="CAB1451124.1"/>
    </source>
</evidence>
<name>A0A9N7Z724_PLEPL</name>
<accession>A0A9N7Z724</accession>
<keyword evidence="3" id="KW-1185">Reference proteome</keyword>
<proteinExistence type="predicted"/>
<dbReference type="Proteomes" id="UP001153269">
    <property type="component" value="Unassembled WGS sequence"/>
</dbReference>
<feature type="region of interest" description="Disordered" evidence="1">
    <location>
        <begin position="1"/>
        <end position="31"/>
    </location>
</feature>
<evidence type="ECO:0000256" key="1">
    <source>
        <dbReference type="SAM" id="MobiDB-lite"/>
    </source>
</evidence>
<reference evidence="2" key="1">
    <citation type="submission" date="2020-03" db="EMBL/GenBank/DDBJ databases">
        <authorList>
            <person name="Weist P."/>
        </authorList>
    </citation>
    <scope>NUCLEOTIDE SEQUENCE</scope>
</reference>
<feature type="compositionally biased region" description="Low complexity" evidence="1">
    <location>
        <begin position="22"/>
        <end position="31"/>
    </location>
</feature>
<gene>
    <name evidence="2" type="ORF">PLEPLA_LOCUS38817</name>
</gene>
<comment type="caution">
    <text evidence="2">The sequence shown here is derived from an EMBL/GenBank/DDBJ whole genome shotgun (WGS) entry which is preliminary data.</text>
</comment>
<evidence type="ECO:0000313" key="3">
    <source>
        <dbReference type="Proteomes" id="UP001153269"/>
    </source>
</evidence>
<organism evidence="2 3">
    <name type="scientific">Pleuronectes platessa</name>
    <name type="common">European plaice</name>
    <dbReference type="NCBI Taxonomy" id="8262"/>
    <lineage>
        <taxon>Eukaryota</taxon>
        <taxon>Metazoa</taxon>
        <taxon>Chordata</taxon>
        <taxon>Craniata</taxon>
        <taxon>Vertebrata</taxon>
        <taxon>Euteleostomi</taxon>
        <taxon>Actinopterygii</taxon>
        <taxon>Neopterygii</taxon>
        <taxon>Teleostei</taxon>
        <taxon>Neoteleostei</taxon>
        <taxon>Acanthomorphata</taxon>
        <taxon>Carangaria</taxon>
        <taxon>Pleuronectiformes</taxon>
        <taxon>Pleuronectoidei</taxon>
        <taxon>Pleuronectidae</taxon>
        <taxon>Pleuronectes</taxon>
    </lineage>
</organism>
<protein>
    <submittedName>
        <fullName evidence="2">Uncharacterized protein</fullName>
    </submittedName>
</protein>
<dbReference type="AlphaFoldDB" id="A0A9N7Z724"/>
<sequence length="106" mass="11625">MSRAQEKAGLRTRSRSGGESGGCRSSRASRRSFSLERLFGTSRPYEPVYPTPLLLIPATRSPRLLANALNGTPVRHRERSGASRCWGLAVFVHVPESEFGILTPNS</sequence>
<dbReference type="EMBL" id="CADEAL010004077">
    <property type="protein sequence ID" value="CAB1451124.1"/>
    <property type="molecule type" value="Genomic_DNA"/>
</dbReference>